<evidence type="ECO:0000259" key="2">
    <source>
        <dbReference type="Pfam" id="PF00571"/>
    </source>
</evidence>
<sequence>MKNYDYQKHLIVTKSPLKMALAKLNELGVDSIIFVVDDNDKLLGSLTDGDVRRGLLAGLHVDNVVDEFVQAYPKFIQRGNYTIKEVIEYRENNYRILPVLDKEGVIVNIINFRFFKSYLPVDAVIMAGGRGERLKPLTDKVPKPLLNVGTKPIIEHNLDRLVSFGVDDFWITVRYLGDKIKSHIGNGNAKGINVKYIDEELPLGTIGALSLIDQFEHDYILVANSDVLTNLDYEQFFLEFINSDADFSVATIPYNVNIPYAILETSNGIIKNFAEKPTYTYFANAGIYLMKKSVCNNIPNGKFYNATDLLDDLIKGDYKVTSYPLRGYWLDIGKHDDYKKAQEDINYIKF</sequence>
<dbReference type="RefSeq" id="WP_090557907.1">
    <property type="nucleotide sequence ID" value="NZ_FNRA01000008.1"/>
</dbReference>
<dbReference type="CDD" id="cd06426">
    <property type="entry name" value="NTP_transferase_like_2"/>
    <property type="match status" value="1"/>
</dbReference>
<dbReference type="OrthoDB" id="9813880at2"/>
<feature type="domain" description="CBS" evidence="2">
    <location>
        <begin position="15"/>
        <end position="55"/>
    </location>
</feature>
<evidence type="ECO:0000313" key="3">
    <source>
        <dbReference type="EMBL" id="SEA99923.1"/>
    </source>
</evidence>
<proteinExistence type="predicted"/>
<dbReference type="InterPro" id="IPR046342">
    <property type="entry name" value="CBS_dom_sf"/>
</dbReference>
<dbReference type="Gene3D" id="3.90.550.10">
    <property type="entry name" value="Spore Coat Polysaccharide Biosynthesis Protein SpsA, Chain A"/>
    <property type="match status" value="1"/>
</dbReference>
<dbReference type="InterPro" id="IPR050486">
    <property type="entry name" value="Mannose-1P_guanyltransferase"/>
</dbReference>
<dbReference type="PANTHER" id="PTHR22572">
    <property type="entry name" value="SUGAR-1-PHOSPHATE GUANYL TRANSFERASE"/>
    <property type="match status" value="1"/>
</dbReference>
<dbReference type="InterPro" id="IPR005835">
    <property type="entry name" value="NTP_transferase_dom"/>
</dbReference>
<keyword evidence="4" id="KW-1185">Reference proteome</keyword>
<evidence type="ECO:0000313" key="4">
    <source>
        <dbReference type="Proteomes" id="UP000198850"/>
    </source>
</evidence>
<reference evidence="3 4" key="1">
    <citation type="submission" date="2016-10" db="EMBL/GenBank/DDBJ databases">
        <authorList>
            <person name="de Groot N.N."/>
        </authorList>
    </citation>
    <scope>NUCLEOTIDE SEQUENCE [LARGE SCALE GENOMIC DNA]</scope>
    <source>
        <strain evidence="3 4">DSM 19033</strain>
    </source>
</reference>
<dbReference type="STRING" id="425514.SAMN05443550_10887"/>
<dbReference type="Pfam" id="PF00571">
    <property type="entry name" value="CBS"/>
    <property type="match status" value="1"/>
</dbReference>
<organism evidence="3 4">
    <name type="scientific">Pedobacter hartonius</name>
    <dbReference type="NCBI Taxonomy" id="425514"/>
    <lineage>
        <taxon>Bacteria</taxon>
        <taxon>Pseudomonadati</taxon>
        <taxon>Bacteroidota</taxon>
        <taxon>Sphingobacteriia</taxon>
        <taxon>Sphingobacteriales</taxon>
        <taxon>Sphingobacteriaceae</taxon>
        <taxon>Pedobacter</taxon>
    </lineage>
</organism>
<accession>A0A1H4FRB6</accession>
<dbReference type="Gene3D" id="3.10.580.10">
    <property type="entry name" value="CBS-domain"/>
    <property type="match status" value="1"/>
</dbReference>
<gene>
    <name evidence="3" type="ORF">SAMN05443550_10887</name>
</gene>
<feature type="domain" description="Nucleotidyl transferase" evidence="1">
    <location>
        <begin position="123"/>
        <end position="345"/>
    </location>
</feature>
<protein>
    <submittedName>
        <fullName evidence="3">CBS domain-containing protein</fullName>
    </submittedName>
</protein>
<dbReference type="Proteomes" id="UP000198850">
    <property type="component" value="Unassembled WGS sequence"/>
</dbReference>
<dbReference type="InterPro" id="IPR029044">
    <property type="entry name" value="Nucleotide-diphossugar_trans"/>
</dbReference>
<dbReference type="Pfam" id="PF00483">
    <property type="entry name" value="NTP_transferase"/>
    <property type="match status" value="1"/>
</dbReference>
<dbReference type="SUPFAM" id="SSF53448">
    <property type="entry name" value="Nucleotide-diphospho-sugar transferases"/>
    <property type="match status" value="1"/>
</dbReference>
<dbReference type="SUPFAM" id="SSF54631">
    <property type="entry name" value="CBS-domain pair"/>
    <property type="match status" value="1"/>
</dbReference>
<name>A0A1H4FRB6_9SPHI</name>
<dbReference type="EMBL" id="FNRA01000008">
    <property type="protein sequence ID" value="SEA99923.1"/>
    <property type="molecule type" value="Genomic_DNA"/>
</dbReference>
<evidence type="ECO:0000259" key="1">
    <source>
        <dbReference type="Pfam" id="PF00483"/>
    </source>
</evidence>
<dbReference type="AlphaFoldDB" id="A0A1H4FRB6"/>
<dbReference type="InterPro" id="IPR000644">
    <property type="entry name" value="CBS_dom"/>
</dbReference>